<dbReference type="PANTHER" id="PTHR10728:SF40">
    <property type="entry name" value="PATATIN FAMILY PROTEIN"/>
    <property type="match status" value="1"/>
</dbReference>
<name>A0A9X3TX18_9PROT</name>
<dbReference type="EMBL" id="JANWOI010000001">
    <property type="protein sequence ID" value="MDA5193179.1"/>
    <property type="molecule type" value="Genomic_DNA"/>
</dbReference>
<dbReference type="SUPFAM" id="SSF52151">
    <property type="entry name" value="FabD/lysophospholipase-like"/>
    <property type="match status" value="1"/>
</dbReference>
<comment type="caution">
    <text evidence="2">The sequence shown here is derived from an EMBL/GenBank/DDBJ whole genome shotgun (WGS) entry which is preliminary data.</text>
</comment>
<dbReference type="InterPro" id="IPR016035">
    <property type="entry name" value="Acyl_Trfase/lysoPLipase"/>
</dbReference>
<dbReference type="AlphaFoldDB" id="A0A9X3TX18"/>
<feature type="transmembrane region" description="Helical" evidence="1">
    <location>
        <begin position="415"/>
        <end position="440"/>
    </location>
</feature>
<organism evidence="2 3">
    <name type="scientific">Govanella unica</name>
    <dbReference type="NCBI Taxonomy" id="2975056"/>
    <lineage>
        <taxon>Bacteria</taxon>
        <taxon>Pseudomonadati</taxon>
        <taxon>Pseudomonadota</taxon>
        <taxon>Alphaproteobacteria</taxon>
        <taxon>Emcibacterales</taxon>
        <taxon>Govanellaceae</taxon>
        <taxon>Govanella</taxon>
    </lineage>
</organism>
<feature type="transmembrane region" description="Helical" evidence="1">
    <location>
        <begin position="222"/>
        <end position="243"/>
    </location>
</feature>
<keyword evidence="3" id="KW-1185">Reference proteome</keyword>
<proteinExistence type="predicted"/>
<dbReference type="PANTHER" id="PTHR10728">
    <property type="entry name" value="CYTOSOLIC PHOSPHOLIPASE A2"/>
    <property type="match status" value="1"/>
</dbReference>
<dbReference type="GO" id="GO:0046475">
    <property type="term" value="P:glycerophospholipid catabolic process"/>
    <property type="evidence" value="ECO:0007669"/>
    <property type="project" value="TreeGrafter"/>
</dbReference>
<dbReference type="Proteomes" id="UP001141619">
    <property type="component" value="Unassembled WGS sequence"/>
</dbReference>
<sequence length="959" mass="104647">MGVAMSGGGIRSATFNLGLLQALSRYGLFSHADYLSTVSGGGYLGSAISSLCATAPKPEDVAIVVSGVPLSGRLSAGVQTVDGCWRLSRNDLDGLRLMVPSGGALDIRLTAHATLVEGALDQDLRADLLRVILRPAGAVPDGFSCVADRRDDCQGLHVTRTGESSGALDLPLHIHTEAFPFNHQPGVKEGDAFHHLRDSSNYLVPREFLAGLRLPALFLRGLMINLLIILPLVVVAALTTLWVSSGSLREAMDTDEVTLTLDSKVEPWLSEAKPGKYVVDLAGVIDARAVGYSGPRPDRVAVVQIARGLDVEGKTARDPHGVVVAVAEHPRLNVTVTDGAELPAEITLRLWRESGDSITPATMDPISALLDRTLQWVRSGTLAFLALLALYPLLEWLSRQRGRPSWRTRDIVTRYGAGGALMAILLTTLILSQPLAIYYYHEFSSIKLLSLGDAGEVMTTIWTALTALGVLFSGSLAERSAGIRGRIALQVLGAMGPVVIWLFYLNICRWALVPETAPDWLLSAGLALDVARHSTHGGLLGEAGAVMNSIGYWLGDAFRWADDGSEWLPHSERITIVYGLVAVLIAVVTQFFYDVNASSFHGFYRDRLSKAYLFNIWRPYANGKPRQNDRQSLSGLDDRRAPYHLVNTTMNVQHSKTANMRGRNGSNVVMSKAYVGGQLTGYRETQEMEELHPALDLGTAMAISAAAAAPNMGSLTIKGLTFALTLLNVRLGYWLPHPNAYSGAWYRKPFIGRLSRLLMHPFLRVTPRHLLKEMVGALSEGGLHVNLTDGGHLENMGLTELLRRRCRVVIVCDAEADPDMCFQGFADAVRMARIDLGVTIEIDIDPLRLAGTSSVSQSHAAVGRINYGDDEFGYLLYFKSTLTGDENVYVEKYLAKDATFPHQTTADQFFDEEQFEAYRSLGYHVAESVLRRHLVMDPFARDLDGLVDNLRKLKGVALV</sequence>
<evidence type="ECO:0000313" key="2">
    <source>
        <dbReference type="EMBL" id="MDA5193179.1"/>
    </source>
</evidence>
<protein>
    <recommendedName>
        <fullName evidence="4">PNPLA domain-containing protein</fullName>
    </recommendedName>
</protein>
<dbReference type="GO" id="GO:0004623">
    <property type="term" value="F:phospholipase A2 activity"/>
    <property type="evidence" value="ECO:0007669"/>
    <property type="project" value="TreeGrafter"/>
</dbReference>
<feature type="transmembrane region" description="Helical" evidence="1">
    <location>
        <begin position="576"/>
        <end position="595"/>
    </location>
</feature>
<reference evidence="2" key="2">
    <citation type="journal article" date="2023" name="Syst. Appl. Microbiol.">
        <title>Govania unica gen. nov., sp. nov., a rare biosphere bacterium that represents a novel family in the class Alphaproteobacteria.</title>
        <authorList>
            <person name="Vandamme P."/>
            <person name="Peeters C."/>
            <person name="Hettiarachchi A."/>
            <person name="Cnockaert M."/>
            <person name="Carlier A."/>
        </authorList>
    </citation>
    <scope>NUCLEOTIDE SEQUENCE</scope>
    <source>
        <strain evidence="2">LMG 31809</strain>
    </source>
</reference>
<keyword evidence="1" id="KW-0472">Membrane</keyword>
<reference evidence="2" key="1">
    <citation type="submission" date="2022-08" db="EMBL/GenBank/DDBJ databases">
        <authorList>
            <person name="Vandamme P."/>
            <person name="Hettiarachchi A."/>
            <person name="Peeters C."/>
            <person name="Cnockaert M."/>
            <person name="Carlier A."/>
        </authorList>
    </citation>
    <scope>NUCLEOTIDE SEQUENCE</scope>
    <source>
        <strain evidence="2">LMG 31809</strain>
    </source>
</reference>
<evidence type="ECO:0000313" key="3">
    <source>
        <dbReference type="Proteomes" id="UP001141619"/>
    </source>
</evidence>
<evidence type="ECO:0000256" key="1">
    <source>
        <dbReference type="SAM" id="Phobius"/>
    </source>
</evidence>
<gene>
    <name evidence="2" type="ORF">NYP16_04310</name>
</gene>
<keyword evidence="1" id="KW-1133">Transmembrane helix</keyword>
<feature type="transmembrane region" description="Helical" evidence="1">
    <location>
        <begin position="460"/>
        <end position="477"/>
    </location>
</feature>
<feature type="transmembrane region" description="Helical" evidence="1">
    <location>
        <begin position="489"/>
        <end position="512"/>
    </location>
</feature>
<keyword evidence="1" id="KW-0812">Transmembrane</keyword>
<evidence type="ECO:0008006" key="4">
    <source>
        <dbReference type="Google" id="ProtNLM"/>
    </source>
</evidence>
<accession>A0A9X3TX18</accession>
<dbReference type="Gene3D" id="3.40.1090.10">
    <property type="entry name" value="Cytosolic phospholipase A2 catalytic domain"/>
    <property type="match status" value="1"/>
</dbReference>
<dbReference type="GO" id="GO:0005829">
    <property type="term" value="C:cytosol"/>
    <property type="evidence" value="ECO:0007669"/>
    <property type="project" value="TreeGrafter"/>
</dbReference>